<dbReference type="SUPFAM" id="SSF54001">
    <property type="entry name" value="Cysteine proteinases"/>
    <property type="match status" value="1"/>
</dbReference>
<dbReference type="OrthoDB" id="190265at2759"/>
<evidence type="ECO:0000256" key="3">
    <source>
        <dbReference type="ARBA" id="ARBA00022692"/>
    </source>
</evidence>
<organism evidence="14 15">
    <name type="scientific">Plasmodium falciparum IGH-CR14</name>
    <dbReference type="NCBI Taxonomy" id="580059"/>
    <lineage>
        <taxon>Eukaryota</taxon>
        <taxon>Sar</taxon>
        <taxon>Alveolata</taxon>
        <taxon>Apicomplexa</taxon>
        <taxon>Aconoidasida</taxon>
        <taxon>Haemosporida</taxon>
        <taxon>Plasmodiidae</taxon>
        <taxon>Plasmodium</taxon>
        <taxon>Plasmodium (Laverania)</taxon>
    </lineage>
</organism>
<dbReference type="SMART" id="SM00848">
    <property type="entry name" value="Inhibitor_I29"/>
    <property type="match status" value="1"/>
</dbReference>
<feature type="domain" description="Peptidase C1A papain C-terminal" evidence="12">
    <location>
        <begin position="333"/>
        <end position="445"/>
    </location>
</feature>
<keyword evidence="8" id="KW-1015">Disulfide bond</keyword>
<evidence type="ECO:0000256" key="7">
    <source>
        <dbReference type="ARBA" id="ARBA00023145"/>
    </source>
</evidence>
<evidence type="ECO:0000256" key="1">
    <source>
        <dbReference type="ARBA" id="ARBA00004606"/>
    </source>
</evidence>
<dbReference type="Pfam" id="PF08246">
    <property type="entry name" value="Inhibitor_I29"/>
    <property type="match status" value="1"/>
</dbReference>
<gene>
    <name evidence="14" type="ORF">PFMG_00056</name>
</gene>
<reference evidence="15" key="1">
    <citation type="submission" date="2015-07" db="EMBL/GenBank/DDBJ databases">
        <title>Annotation of Plasmodium falciparum IGH-CR14.</title>
        <authorList>
            <consortium name="The Broad Institute Genome Sequencing Platform"/>
            <person name="Volkman S.K."/>
            <person name="Neafsey D.E."/>
            <person name="Dash A.P."/>
            <person name="Chitnis C.E."/>
            <person name="Hartl D.L."/>
            <person name="Young S.K."/>
            <person name="Zeng Q."/>
            <person name="Koehrsen M."/>
            <person name="Alvarado L."/>
            <person name="Berlin A."/>
            <person name="Borenstein D."/>
            <person name="Chapman S.B."/>
            <person name="Chen Z."/>
            <person name="Engels R."/>
            <person name="Freedman E."/>
            <person name="Gellesch M."/>
            <person name="Goldberg J."/>
            <person name="Griggs A."/>
            <person name="Gujja S."/>
            <person name="Heilman E.R."/>
            <person name="Heiman D.I."/>
            <person name="Howarth C."/>
            <person name="Jen D."/>
            <person name="Larson L."/>
            <person name="Mehta T."/>
            <person name="Neiman D."/>
            <person name="Park D."/>
            <person name="Pearson M."/>
            <person name="Roberts A."/>
            <person name="Saif S."/>
            <person name="Shea T."/>
            <person name="Shenoy N."/>
            <person name="Sisk P."/>
            <person name="Stolte C."/>
            <person name="Sykes S."/>
            <person name="Walk T."/>
            <person name="White J."/>
            <person name="Yandava C."/>
            <person name="Haas B."/>
            <person name="Henn M.R."/>
            <person name="Nusbaum C."/>
            <person name="Birren B."/>
        </authorList>
    </citation>
    <scope>NUCLEOTIDE SEQUENCE [LARGE SCALE GENOMIC DNA]</scope>
    <source>
        <strain evidence="15">IGH-CR14</strain>
    </source>
</reference>
<keyword evidence="6 11" id="KW-0472">Membrane</keyword>
<feature type="domain" description="Cathepsin propeptide inhibitor" evidence="13">
    <location>
        <begin position="225"/>
        <end position="283"/>
    </location>
</feature>
<dbReference type="GO" id="GO:0006508">
    <property type="term" value="P:proteolysis"/>
    <property type="evidence" value="ECO:0007669"/>
    <property type="project" value="InterPro"/>
</dbReference>
<keyword evidence="3 11" id="KW-0812">Transmembrane</keyword>
<evidence type="ECO:0000256" key="11">
    <source>
        <dbReference type="SAM" id="Phobius"/>
    </source>
</evidence>
<dbReference type="SMART" id="SM00645">
    <property type="entry name" value="Pept_C1"/>
    <property type="match status" value="1"/>
</dbReference>
<dbReference type="InterPro" id="IPR000169">
    <property type="entry name" value="Pept_cys_AS"/>
</dbReference>
<dbReference type="PANTHER" id="PTHR12411">
    <property type="entry name" value="CYSTEINE PROTEASE FAMILY C1-RELATED"/>
    <property type="match status" value="1"/>
</dbReference>
<feature type="region of interest" description="Disordered" evidence="10">
    <location>
        <begin position="97"/>
        <end position="118"/>
    </location>
</feature>
<dbReference type="InterPro" id="IPR013128">
    <property type="entry name" value="Peptidase_C1A"/>
</dbReference>
<keyword evidence="4" id="KW-0735">Signal-anchor</keyword>
<dbReference type="GO" id="GO:0008234">
    <property type="term" value="F:cysteine-type peptidase activity"/>
    <property type="evidence" value="ECO:0007669"/>
    <property type="project" value="InterPro"/>
</dbReference>
<evidence type="ECO:0000313" key="15">
    <source>
        <dbReference type="Proteomes" id="UP000054562"/>
    </source>
</evidence>
<dbReference type="InterPro" id="IPR013201">
    <property type="entry name" value="Prot_inhib_I29"/>
</dbReference>
<keyword evidence="7" id="KW-0865">Zymogen</keyword>
<proteinExistence type="inferred from homology"/>
<dbReference type="Pfam" id="PF00112">
    <property type="entry name" value="Peptidase_C1"/>
    <property type="match status" value="1"/>
</dbReference>
<sequence>MVAIKEMKEFAFARPSLVETLNKKKKFLKKKEKRTFVLSIYAFITFIIFCIGILYFTNKSSAHNNNNNKNEHSLKKEEIELLRVLLEKYKKQKDGILNESSNEEDEEKYTLNSETYNNKNNVSNIKNDSIKSKKEEYINLERILLEKYKKFINENNEENRKELSNILHKLLEINKLILREEKDDKKVYLINDNYDEKGALEIGMNEEMKYKKEDPINNIKYASKFFKFMKEHNKVYKNIDEQMRKFEIFKINYISIKNHNKLNKNAMYKKKVNQFSDYSEEELKEYFKTLLHVPNHMIEKYSKPFENHLKDNILISEFYTNGKRNEKDIFSKVPEILDYREKGIVHEPKDQGLCGSCWAFASVGNIESVFAKKNKNILSFSEQEVVDCSKDNFGCDGGHPFYSFLYVLQNELCLGDEYKYKAKDDMFCLNYRCKRKVSFVIYCCS</sequence>
<dbReference type="Proteomes" id="UP000054562">
    <property type="component" value="Unassembled WGS sequence"/>
</dbReference>
<dbReference type="InterPro" id="IPR038765">
    <property type="entry name" value="Papain-like_cys_pep_sf"/>
</dbReference>
<reference evidence="15" key="2">
    <citation type="submission" date="2015-07" db="EMBL/GenBank/DDBJ databases">
        <title>The genome sequence of Plasmodium falciparum IGH-CR14.</title>
        <authorList>
            <consortium name="The Broad Institute Genome Sequencing Platform"/>
            <person name="Volkman S.K."/>
            <person name="Neafsey D.E."/>
            <person name="Dash A.P."/>
            <person name="Chitnis C.E."/>
            <person name="Hartl D.L."/>
            <person name="Young S.K."/>
            <person name="Kodira C.D."/>
            <person name="Zeng Q."/>
            <person name="Koehrsen M."/>
            <person name="Godfrey P."/>
            <person name="Alvarado L."/>
            <person name="Berlin A."/>
            <person name="Borenstein D."/>
            <person name="Chen Z."/>
            <person name="Engels R."/>
            <person name="Freedman E."/>
            <person name="Gellesch M."/>
            <person name="Goldberg J."/>
            <person name="Griggs A."/>
            <person name="Gujja S."/>
            <person name="Heiman D."/>
            <person name="Hepburn T."/>
            <person name="Howarth C."/>
            <person name="Jen D."/>
            <person name="Larson L."/>
            <person name="Lewis B."/>
            <person name="Mehta T."/>
            <person name="Park D."/>
            <person name="Pearson M."/>
            <person name="Roberts A."/>
            <person name="Saif S."/>
            <person name="Shea T."/>
            <person name="Shenoy N."/>
            <person name="Sisk P."/>
            <person name="Stolte C."/>
            <person name="Sykes S."/>
            <person name="Walk T."/>
            <person name="White J."/>
            <person name="Yandava C."/>
            <person name="Wirth D.F."/>
            <person name="Nusbaum C."/>
            <person name="Birren B."/>
        </authorList>
    </citation>
    <scope>NUCLEOTIDE SEQUENCE [LARGE SCALE GENOMIC DNA]</scope>
    <source>
        <strain evidence="15">IGH-CR14</strain>
    </source>
</reference>
<evidence type="ECO:0000256" key="10">
    <source>
        <dbReference type="SAM" id="MobiDB-lite"/>
    </source>
</evidence>
<evidence type="ECO:0000256" key="5">
    <source>
        <dbReference type="ARBA" id="ARBA00022989"/>
    </source>
</evidence>
<evidence type="ECO:0000256" key="8">
    <source>
        <dbReference type="ARBA" id="ARBA00023157"/>
    </source>
</evidence>
<dbReference type="CDD" id="cd02248">
    <property type="entry name" value="Peptidase_C1A"/>
    <property type="match status" value="1"/>
</dbReference>
<evidence type="ECO:0000259" key="13">
    <source>
        <dbReference type="SMART" id="SM00848"/>
    </source>
</evidence>
<accession>A0A0L1I4I1</accession>
<dbReference type="AlphaFoldDB" id="A0A0L1I4I1"/>
<feature type="transmembrane region" description="Helical" evidence="11">
    <location>
        <begin position="35"/>
        <end position="56"/>
    </location>
</feature>
<comment type="subcellular location">
    <subcellularLocation>
        <location evidence="1">Membrane</location>
        <topology evidence="1">Single-pass type II membrane protein</topology>
    </subcellularLocation>
</comment>
<dbReference type="InterPro" id="IPR000668">
    <property type="entry name" value="Peptidase_C1A_C"/>
</dbReference>
<evidence type="ECO:0000256" key="4">
    <source>
        <dbReference type="ARBA" id="ARBA00022968"/>
    </source>
</evidence>
<dbReference type="InterPro" id="IPR039417">
    <property type="entry name" value="Peptidase_C1A_papain-like"/>
</dbReference>
<evidence type="ECO:0000256" key="9">
    <source>
        <dbReference type="ARBA" id="ARBA00023180"/>
    </source>
</evidence>
<keyword evidence="5 11" id="KW-1133">Transmembrane helix</keyword>
<comment type="similarity">
    <text evidence="2">Belongs to the peptidase C1 family.</text>
</comment>
<evidence type="ECO:0000313" key="14">
    <source>
        <dbReference type="EMBL" id="KNG74115.1"/>
    </source>
</evidence>
<evidence type="ECO:0000259" key="12">
    <source>
        <dbReference type="SMART" id="SM00645"/>
    </source>
</evidence>
<name>A0A0L1I4I1_PLAFA</name>
<dbReference type="GO" id="GO:0016020">
    <property type="term" value="C:membrane"/>
    <property type="evidence" value="ECO:0007669"/>
    <property type="project" value="UniProtKB-SubCell"/>
</dbReference>
<evidence type="ECO:0000256" key="6">
    <source>
        <dbReference type="ARBA" id="ARBA00023136"/>
    </source>
</evidence>
<protein>
    <submittedName>
        <fullName evidence="14">Trophozoite cysteine proteinase</fullName>
    </submittedName>
</protein>
<keyword evidence="9" id="KW-0325">Glycoprotein</keyword>
<dbReference type="PROSITE" id="PS00139">
    <property type="entry name" value="THIOL_PROTEASE_CYS"/>
    <property type="match status" value="1"/>
</dbReference>
<dbReference type="EMBL" id="GG664970">
    <property type="protein sequence ID" value="KNG74115.1"/>
    <property type="molecule type" value="Genomic_DNA"/>
</dbReference>
<dbReference type="Gene3D" id="3.90.70.10">
    <property type="entry name" value="Cysteine proteinases"/>
    <property type="match status" value="1"/>
</dbReference>
<evidence type="ECO:0000256" key="2">
    <source>
        <dbReference type="ARBA" id="ARBA00008455"/>
    </source>
</evidence>